<dbReference type="Proteomes" id="UP001320706">
    <property type="component" value="Unassembled WGS sequence"/>
</dbReference>
<dbReference type="EMBL" id="JAMKPW020000007">
    <property type="protein sequence ID" value="KAK8216752.1"/>
    <property type="molecule type" value="Genomic_DNA"/>
</dbReference>
<evidence type="ECO:0000313" key="1">
    <source>
        <dbReference type="EMBL" id="KAK8216752.1"/>
    </source>
</evidence>
<reference evidence="1" key="1">
    <citation type="submission" date="2024-02" db="EMBL/GenBank/DDBJ databases">
        <title>Metagenome Assembled Genome of Zalaria obscura JY119.</title>
        <authorList>
            <person name="Vighnesh L."/>
            <person name="Jagadeeshwari U."/>
            <person name="Venkata Ramana C."/>
            <person name="Sasikala C."/>
        </authorList>
    </citation>
    <scope>NUCLEOTIDE SEQUENCE</scope>
    <source>
        <strain evidence="1">JY119</strain>
    </source>
</reference>
<proteinExistence type="predicted"/>
<evidence type="ECO:0000313" key="2">
    <source>
        <dbReference type="Proteomes" id="UP001320706"/>
    </source>
</evidence>
<protein>
    <submittedName>
        <fullName evidence="1">Uncharacterized protein</fullName>
    </submittedName>
</protein>
<accession>A0ACC3SJP8</accession>
<name>A0ACC3SJP8_9PEZI</name>
<keyword evidence="2" id="KW-1185">Reference proteome</keyword>
<organism evidence="1 2">
    <name type="scientific">Zalaria obscura</name>
    <dbReference type="NCBI Taxonomy" id="2024903"/>
    <lineage>
        <taxon>Eukaryota</taxon>
        <taxon>Fungi</taxon>
        <taxon>Dikarya</taxon>
        <taxon>Ascomycota</taxon>
        <taxon>Pezizomycotina</taxon>
        <taxon>Dothideomycetes</taxon>
        <taxon>Dothideomycetidae</taxon>
        <taxon>Dothideales</taxon>
        <taxon>Zalariaceae</taxon>
        <taxon>Zalaria</taxon>
    </lineage>
</organism>
<gene>
    <name evidence="1" type="ORF">M8818_001715</name>
</gene>
<comment type="caution">
    <text evidence="1">The sequence shown here is derived from an EMBL/GenBank/DDBJ whole genome shotgun (WGS) entry which is preliminary data.</text>
</comment>
<sequence>MPLFFPNGKTPGARAHMAHLARETMQSDPYARYMAVVDTELEPEAGDIAQDGDSNDKKTEGQAETKVLNVLATEPAHHRRGIGAMHLKYGLDHADELGLPSYLEASPTGKPLYERWGYEAVSTMPFDARDFGAPKAKTHTIMVRPVRKQSNGV</sequence>